<feature type="non-terminal residue" evidence="1">
    <location>
        <position position="125"/>
    </location>
</feature>
<dbReference type="EMBL" id="BTSY01000005">
    <property type="protein sequence ID" value="GMT26323.1"/>
    <property type="molecule type" value="Genomic_DNA"/>
</dbReference>
<feature type="non-terminal residue" evidence="1">
    <location>
        <position position="1"/>
    </location>
</feature>
<dbReference type="AlphaFoldDB" id="A0AAV5W788"/>
<dbReference type="Proteomes" id="UP001432322">
    <property type="component" value="Unassembled WGS sequence"/>
</dbReference>
<comment type="caution">
    <text evidence="1">The sequence shown here is derived from an EMBL/GenBank/DDBJ whole genome shotgun (WGS) entry which is preliminary data.</text>
</comment>
<sequence length="125" mass="15002">RWVMLMYTRGKVEDQLTIENVTDKEKELIRAFIRERITSIFHEERNADVDEYRVYLSGLVFYRLDVCPVFLEFAETPRLRESFTKITRRIPWIEYTMRLNIQGKLKGNPVSQGVRRNTLHFANMS</sequence>
<keyword evidence="2" id="KW-1185">Reference proteome</keyword>
<protein>
    <submittedName>
        <fullName evidence="1">Uncharacterized protein</fullName>
    </submittedName>
</protein>
<evidence type="ECO:0000313" key="2">
    <source>
        <dbReference type="Proteomes" id="UP001432322"/>
    </source>
</evidence>
<name>A0AAV5W788_9BILA</name>
<proteinExistence type="predicted"/>
<organism evidence="1 2">
    <name type="scientific">Pristionchus fissidentatus</name>
    <dbReference type="NCBI Taxonomy" id="1538716"/>
    <lineage>
        <taxon>Eukaryota</taxon>
        <taxon>Metazoa</taxon>
        <taxon>Ecdysozoa</taxon>
        <taxon>Nematoda</taxon>
        <taxon>Chromadorea</taxon>
        <taxon>Rhabditida</taxon>
        <taxon>Rhabditina</taxon>
        <taxon>Diplogasteromorpha</taxon>
        <taxon>Diplogasteroidea</taxon>
        <taxon>Neodiplogasteridae</taxon>
        <taxon>Pristionchus</taxon>
    </lineage>
</organism>
<evidence type="ECO:0000313" key="1">
    <source>
        <dbReference type="EMBL" id="GMT26323.1"/>
    </source>
</evidence>
<gene>
    <name evidence="1" type="ORF">PFISCL1PPCAC_17620</name>
</gene>
<accession>A0AAV5W788</accession>
<reference evidence="1" key="1">
    <citation type="submission" date="2023-10" db="EMBL/GenBank/DDBJ databases">
        <title>Genome assembly of Pristionchus species.</title>
        <authorList>
            <person name="Yoshida K."/>
            <person name="Sommer R.J."/>
        </authorList>
    </citation>
    <scope>NUCLEOTIDE SEQUENCE</scope>
    <source>
        <strain evidence="1">RS5133</strain>
    </source>
</reference>